<comment type="similarity">
    <text evidence="1">Belongs to the RimM family.</text>
</comment>
<dbReference type="GO" id="GO:0005840">
    <property type="term" value="C:ribosome"/>
    <property type="evidence" value="ECO:0007669"/>
    <property type="project" value="InterPro"/>
</dbReference>
<dbReference type="OrthoDB" id="9810331at2"/>
<comment type="domain">
    <text evidence="1">The PRC barrel domain binds ribosomal protein uS19.</text>
</comment>
<evidence type="ECO:0000313" key="4">
    <source>
        <dbReference type="Proteomes" id="UP000181976"/>
    </source>
</evidence>
<dbReference type="Pfam" id="PF24986">
    <property type="entry name" value="PRC_RimM"/>
    <property type="match status" value="1"/>
</dbReference>
<name>A0A1I1UT95_9BACT</name>
<dbReference type="GO" id="GO:0043022">
    <property type="term" value="F:ribosome binding"/>
    <property type="evidence" value="ECO:0007669"/>
    <property type="project" value="InterPro"/>
</dbReference>
<keyword evidence="1" id="KW-0690">Ribosome biogenesis</keyword>
<sequence>MLDKSKFIFIGVVAKPHGIAGEVAIRLSPEVVNYTFNPSFIFIEIDGGLVPFRVDSFRYKNEGVILIKSPFLKTEGQIRSLMGFGIFLSPHEVILEPASLDNLNAFKGFKVIDSRDGEIGEISGIQDIAGNPLFRVIQDSGEILIPVAEEFIAEINDKEKIIKVELPDGLLDLYR</sequence>
<dbReference type="InterPro" id="IPR009000">
    <property type="entry name" value="Transl_B-barrel_sf"/>
</dbReference>
<keyword evidence="1" id="KW-0143">Chaperone</keyword>
<reference evidence="3 4" key="1">
    <citation type="submission" date="2016-10" db="EMBL/GenBank/DDBJ databases">
        <authorList>
            <person name="de Groot N.N."/>
        </authorList>
    </citation>
    <scope>NUCLEOTIDE SEQUENCE [LARGE SCALE GENOMIC DNA]</scope>
    <source>
        <strain evidence="3 4">DSM 19012</strain>
    </source>
</reference>
<dbReference type="RefSeq" id="WP_010526901.1">
    <property type="nucleotide sequence ID" value="NZ_AFSL01000023.1"/>
</dbReference>
<dbReference type="STRING" id="385682.SAMN05444380_101194"/>
<dbReference type="InParanoid" id="A0A1I1UT95"/>
<dbReference type="InterPro" id="IPR011033">
    <property type="entry name" value="PRC_barrel-like_sf"/>
</dbReference>
<dbReference type="Gene3D" id="2.40.30.60">
    <property type="entry name" value="RimM"/>
    <property type="match status" value="1"/>
</dbReference>
<proteinExistence type="inferred from homology"/>
<dbReference type="InterPro" id="IPR056792">
    <property type="entry name" value="PRC_RimM"/>
</dbReference>
<gene>
    <name evidence="1" type="primary">rimM</name>
    <name evidence="3" type="ORF">SAMN05444380_101194</name>
</gene>
<comment type="subunit">
    <text evidence="1">Binds ribosomal protein uS19.</text>
</comment>
<dbReference type="GO" id="GO:0005737">
    <property type="term" value="C:cytoplasm"/>
    <property type="evidence" value="ECO:0007669"/>
    <property type="project" value="UniProtKB-SubCell"/>
</dbReference>
<dbReference type="InterPro" id="IPR036976">
    <property type="entry name" value="RimM_N_sf"/>
</dbReference>
<evidence type="ECO:0000256" key="1">
    <source>
        <dbReference type="HAMAP-Rule" id="MF_00014"/>
    </source>
</evidence>
<dbReference type="HAMAP" id="MF_00014">
    <property type="entry name" value="Ribosome_mat_RimM"/>
    <property type="match status" value="1"/>
</dbReference>
<dbReference type="GO" id="GO:0006364">
    <property type="term" value="P:rRNA processing"/>
    <property type="evidence" value="ECO:0007669"/>
    <property type="project" value="UniProtKB-UniRule"/>
</dbReference>
<dbReference type="SUPFAM" id="SSF50346">
    <property type="entry name" value="PRC-barrel domain"/>
    <property type="match status" value="1"/>
</dbReference>
<feature type="domain" description="Ribosome maturation factor RimM PRC barrel" evidence="2">
    <location>
        <begin position="105"/>
        <end position="170"/>
    </location>
</feature>
<dbReference type="AlphaFoldDB" id="A0A1I1UT95"/>
<dbReference type="GO" id="GO:0042274">
    <property type="term" value="P:ribosomal small subunit biogenesis"/>
    <property type="evidence" value="ECO:0007669"/>
    <property type="project" value="UniProtKB-UniRule"/>
</dbReference>
<dbReference type="InterPro" id="IPR011961">
    <property type="entry name" value="RimM"/>
</dbReference>
<comment type="function">
    <text evidence="1">An accessory protein needed during the final step in the assembly of 30S ribosomal subunit, possibly for assembly of the head region. Essential for efficient processing of 16S rRNA. May be needed both before and after RbfA during the maturation of 16S rRNA. It has affinity for free ribosomal 30S subunits but not for 70S ribosomes.</text>
</comment>
<keyword evidence="1" id="KW-0963">Cytoplasm</keyword>
<evidence type="ECO:0000313" key="3">
    <source>
        <dbReference type="EMBL" id="SFD73997.1"/>
    </source>
</evidence>
<keyword evidence="1" id="KW-0698">rRNA processing</keyword>
<dbReference type="SUPFAM" id="SSF50447">
    <property type="entry name" value="Translation proteins"/>
    <property type="match status" value="1"/>
</dbReference>
<dbReference type="eggNOG" id="COG0806">
    <property type="taxonomic scope" value="Bacteria"/>
</dbReference>
<comment type="subcellular location">
    <subcellularLocation>
        <location evidence="1">Cytoplasm</location>
    </subcellularLocation>
</comment>
<organism evidence="3 4">
    <name type="scientific">Thermophagus xiamenensis</name>
    <dbReference type="NCBI Taxonomy" id="385682"/>
    <lineage>
        <taxon>Bacteria</taxon>
        <taxon>Pseudomonadati</taxon>
        <taxon>Bacteroidota</taxon>
        <taxon>Bacteroidia</taxon>
        <taxon>Marinilabiliales</taxon>
        <taxon>Marinilabiliaceae</taxon>
        <taxon>Thermophagus</taxon>
    </lineage>
</organism>
<dbReference type="EMBL" id="FONA01000001">
    <property type="protein sequence ID" value="SFD73997.1"/>
    <property type="molecule type" value="Genomic_DNA"/>
</dbReference>
<accession>A0A1I1UT95</accession>
<keyword evidence="4" id="KW-1185">Reference proteome</keyword>
<dbReference type="Proteomes" id="UP000181976">
    <property type="component" value="Unassembled WGS sequence"/>
</dbReference>
<evidence type="ECO:0000259" key="2">
    <source>
        <dbReference type="Pfam" id="PF24986"/>
    </source>
</evidence>
<dbReference type="Gene3D" id="2.30.30.240">
    <property type="entry name" value="PRC-barrel domain"/>
    <property type="match status" value="1"/>
</dbReference>
<protein>
    <recommendedName>
        <fullName evidence="1">Ribosome maturation factor RimM</fullName>
    </recommendedName>
</protein>